<feature type="transmembrane region" description="Helical" evidence="1">
    <location>
        <begin position="53"/>
        <end position="72"/>
    </location>
</feature>
<dbReference type="AlphaFoldDB" id="A0AA45WL48"/>
<evidence type="ECO:0000313" key="2">
    <source>
        <dbReference type="EMBL" id="SMP10019.1"/>
    </source>
</evidence>
<evidence type="ECO:0000256" key="1">
    <source>
        <dbReference type="SAM" id="Phobius"/>
    </source>
</evidence>
<feature type="transmembrane region" description="Helical" evidence="1">
    <location>
        <begin position="118"/>
        <end position="136"/>
    </location>
</feature>
<feature type="transmembrane region" description="Helical" evidence="1">
    <location>
        <begin position="93"/>
        <end position="112"/>
    </location>
</feature>
<dbReference type="EMBL" id="FXTX01000007">
    <property type="protein sequence ID" value="SMP10019.1"/>
    <property type="molecule type" value="Genomic_DNA"/>
</dbReference>
<name>A0AA45WL48_9AQUI</name>
<keyword evidence="1" id="KW-0812">Transmembrane</keyword>
<keyword evidence="1" id="KW-0472">Membrane</keyword>
<sequence>MIFDLLIRIIFAINILSFMKIGYFEYKNSLIVGLIVYIIGYILIYSFHKEKYLGFFNYVYDFGFLIFFLYSIQHPYLSLYFAPFWFSHIKNKYHLVFSVLLSIILITYGFYISNFSEYTLIALAATFYIVLLKFRLTQKEINDFIEENKEIMEKLYNENIKQKNFIDKFENINDLIKILRAYKNEDISIDELIAGIYDITKADGVVFLDFENKICKKIGIYECHDINKNEKYNKSINFTFNGKSIYILYKEDIEVDKDIFDILNDYLKG</sequence>
<comment type="caution">
    <text evidence="2">The sequence shown here is derived from an EMBL/GenBank/DDBJ whole genome shotgun (WGS) entry which is preliminary data.</text>
</comment>
<feature type="transmembrane region" description="Helical" evidence="1">
    <location>
        <begin position="6"/>
        <end position="23"/>
    </location>
</feature>
<gene>
    <name evidence="2" type="ORF">SAMN06264868_10756</name>
</gene>
<organism evidence="2 3">
    <name type="scientific">Venenivibrio stagnispumantis</name>
    <dbReference type="NCBI Taxonomy" id="407998"/>
    <lineage>
        <taxon>Bacteria</taxon>
        <taxon>Pseudomonadati</taxon>
        <taxon>Aquificota</taxon>
        <taxon>Aquificia</taxon>
        <taxon>Aquificales</taxon>
        <taxon>Hydrogenothermaceae</taxon>
        <taxon>Venenivibrio</taxon>
    </lineage>
</organism>
<dbReference type="RefSeq" id="WP_265134696.1">
    <property type="nucleotide sequence ID" value="NZ_FXTX01000007.1"/>
</dbReference>
<feature type="transmembrane region" description="Helical" evidence="1">
    <location>
        <begin position="30"/>
        <end position="47"/>
    </location>
</feature>
<accession>A0AA45WL48</accession>
<evidence type="ECO:0000313" key="3">
    <source>
        <dbReference type="Proteomes" id="UP001157947"/>
    </source>
</evidence>
<proteinExistence type="predicted"/>
<keyword evidence="1" id="KW-1133">Transmembrane helix</keyword>
<protein>
    <submittedName>
        <fullName evidence="2">Uncharacterized protein</fullName>
    </submittedName>
</protein>
<keyword evidence="3" id="KW-1185">Reference proteome</keyword>
<reference evidence="2" key="1">
    <citation type="submission" date="2017-05" db="EMBL/GenBank/DDBJ databases">
        <authorList>
            <person name="Varghese N."/>
            <person name="Submissions S."/>
        </authorList>
    </citation>
    <scope>NUCLEOTIDE SEQUENCE</scope>
    <source>
        <strain evidence="2">DSM 18763</strain>
    </source>
</reference>
<dbReference type="Proteomes" id="UP001157947">
    <property type="component" value="Unassembled WGS sequence"/>
</dbReference>